<keyword evidence="2" id="KW-1133">Transmembrane helix</keyword>
<proteinExistence type="predicted"/>
<feature type="region of interest" description="Disordered" evidence="1">
    <location>
        <begin position="81"/>
        <end position="105"/>
    </location>
</feature>
<dbReference type="AlphaFoldDB" id="A0A4Q5J2V9"/>
<evidence type="ECO:0000256" key="1">
    <source>
        <dbReference type="SAM" id="MobiDB-lite"/>
    </source>
</evidence>
<dbReference type="RefSeq" id="WP_129986731.1">
    <property type="nucleotide sequence ID" value="NZ_SDPU01000020.1"/>
</dbReference>
<organism evidence="3 4">
    <name type="scientific">Nocardioides iriomotensis</name>
    <dbReference type="NCBI Taxonomy" id="715784"/>
    <lineage>
        <taxon>Bacteria</taxon>
        <taxon>Bacillati</taxon>
        <taxon>Actinomycetota</taxon>
        <taxon>Actinomycetes</taxon>
        <taxon>Propionibacteriales</taxon>
        <taxon>Nocardioidaceae</taxon>
        <taxon>Nocardioides</taxon>
    </lineage>
</organism>
<dbReference type="Proteomes" id="UP000291189">
    <property type="component" value="Unassembled WGS sequence"/>
</dbReference>
<keyword evidence="2" id="KW-0812">Transmembrane</keyword>
<dbReference type="OrthoDB" id="3827100at2"/>
<feature type="transmembrane region" description="Helical" evidence="2">
    <location>
        <begin position="36"/>
        <end position="63"/>
    </location>
</feature>
<name>A0A4Q5J2V9_9ACTN</name>
<feature type="compositionally biased region" description="Basic and acidic residues" evidence="1">
    <location>
        <begin position="81"/>
        <end position="90"/>
    </location>
</feature>
<sequence length="195" mass="21144">MTGVVGTALSLVVLCWWLLLIVGVKGRRRGRLARRAGLGIAGSAGLVASGGVAGFVLLLLVVVSSPFVRFLGRSSRGEAIESETLDDRRPAPPVRRSGGRTDVETRSAAGRLAELRSRLPRSDRLVELDDSELCLAWRQSFVSLSATRDARSVLELVELRGQYLDELTRRHPTEIARWLASGARAAGNPMRFLAS</sequence>
<protein>
    <submittedName>
        <fullName evidence="3">Uncharacterized protein</fullName>
    </submittedName>
</protein>
<dbReference type="EMBL" id="SDPU01000020">
    <property type="protein sequence ID" value="RYU12912.1"/>
    <property type="molecule type" value="Genomic_DNA"/>
</dbReference>
<reference evidence="3 4" key="1">
    <citation type="submission" date="2019-01" db="EMBL/GenBank/DDBJ databases">
        <title>Nocardioides guangzhouensis sp. nov., an actinobacterium isolated from soil.</title>
        <authorList>
            <person name="Fu Y."/>
            <person name="Cai Y."/>
            <person name="Lin Z."/>
            <person name="Chen P."/>
        </authorList>
    </citation>
    <scope>NUCLEOTIDE SEQUENCE [LARGE SCALE GENOMIC DNA]</scope>
    <source>
        <strain evidence="3 4">NBRC 105384</strain>
    </source>
</reference>
<accession>A0A4Q5J2V9</accession>
<feature type="transmembrane region" description="Helical" evidence="2">
    <location>
        <begin position="6"/>
        <end position="24"/>
    </location>
</feature>
<evidence type="ECO:0000256" key="2">
    <source>
        <dbReference type="SAM" id="Phobius"/>
    </source>
</evidence>
<evidence type="ECO:0000313" key="4">
    <source>
        <dbReference type="Proteomes" id="UP000291189"/>
    </source>
</evidence>
<keyword evidence="2" id="KW-0472">Membrane</keyword>
<evidence type="ECO:0000313" key="3">
    <source>
        <dbReference type="EMBL" id="RYU12912.1"/>
    </source>
</evidence>
<keyword evidence="4" id="KW-1185">Reference proteome</keyword>
<gene>
    <name evidence="3" type="ORF">ETU37_08120</name>
</gene>
<comment type="caution">
    <text evidence="3">The sequence shown here is derived from an EMBL/GenBank/DDBJ whole genome shotgun (WGS) entry which is preliminary data.</text>
</comment>